<gene>
    <name evidence="2" type="ORF">ACEG43_16290</name>
</gene>
<evidence type="ECO:0008006" key="4">
    <source>
        <dbReference type="Google" id="ProtNLM"/>
    </source>
</evidence>
<organism evidence="2 3">
    <name type="scientific">Streptomyces aureus</name>
    <dbReference type="NCBI Taxonomy" id="193461"/>
    <lineage>
        <taxon>Bacteria</taxon>
        <taxon>Bacillati</taxon>
        <taxon>Actinomycetota</taxon>
        <taxon>Actinomycetes</taxon>
        <taxon>Kitasatosporales</taxon>
        <taxon>Streptomycetaceae</taxon>
        <taxon>Streptomyces</taxon>
    </lineage>
</organism>
<dbReference type="Proteomes" id="UP001571476">
    <property type="component" value="Unassembled WGS sequence"/>
</dbReference>
<evidence type="ECO:0000313" key="3">
    <source>
        <dbReference type="Proteomes" id="UP001571476"/>
    </source>
</evidence>
<proteinExistence type="predicted"/>
<comment type="caution">
    <text evidence="2">The sequence shown here is derived from an EMBL/GenBank/DDBJ whole genome shotgun (WGS) entry which is preliminary data.</text>
</comment>
<keyword evidence="3" id="KW-1185">Reference proteome</keyword>
<accession>A0ABV4SH01</accession>
<dbReference type="EMBL" id="JBGOSP010000007">
    <property type="protein sequence ID" value="MFA3837714.1"/>
    <property type="molecule type" value="Genomic_DNA"/>
</dbReference>
<dbReference type="RefSeq" id="WP_372563060.1">
    <property type="nucleotide sequence ID" value="NZ_JBGOSP010000007.1"/>
</dbReference>
<protein>
    <recommendedName>
        <fullName evidence="4">DprA winged helix domain-containing protein</fullName>
    </recommendedName>
</protein>
<evidence type="ECO:0000313" key="2">
    <source>
        <dbReference type="EMBL" id="MFA3837714.1"/>
    </source>
</evidence>
<feature type="region of interest" description="Disordered" evidence="1">
    <location>
        <begin position="1"/>
        <end position="30"/>
    </location>
</feature>
<name>A0ABV4SH01_9ACTN</name>
<evidence type="ECO:0000256" key="1">
    <source>
        <dbReference type="SAM" id="MobiDB-lite"/>
    </source>
</evidence>
<reference evidence="2 3" key="1">
    <citation type="submission" date="2024-08" db="EMBL/GenBank/DDBJ databases">
        <title>Genome sequence of Streptomyces aureus CACIA-1.46HGO.</title>
        <authorList>
            <person name="Evangelista-Martinez Z."/>
        </authorList>
    </citation>
    <scope>NUCLEOTIDE SEQUENCE [LARGE SCALE GENOMIC DNA]</scope>
    <source>
        <strain evidence="2 3">CACIA-1.46HGO</strain>
    </source>
</reference>
<sequence length="75" mass="7713">MQPLPRGLLCGHPARRTPPQATETSEPLGESPAELADIAALLVSGAPLTPQLLDDLSTVGAGKTARLMERLIGGS</sequence>